<organism evidence="2">
    <name type="scientific">Setaria italica</name>
    <name type="common">Foxtail millet</name>
    <name type="synonym">Panicum italicum</name>
    <dbReference type="NCBI Taxonomy" id="4555"/>
    <lineage>
        <taxon>Eukaryota</taxon>
        <taxon>Viridiplantae</taxon>
        <taxon>Streptophyta</taxon>
        <taxon>Embryophyta</taxon>
        <taxon>Tracheophyta</taxon>
        <taxon>Spermatophyta</taxon>
        <taxon>Magnoliopsida</taxon>
        <taxon>Liliopsida</taxon>
        <taxon>Poales</taxon>
        <taxon>Poaceae</taxon>
        <taxon>PACMAD clade</taxon>
        <taxon>Panicoideae</taxon>
        <taxon>Panicodae</taxon>
        <taxon>Paniceae</taxon>
        <taxon>Cenchrinae</taxon>
        <taxon>Setaria</taxon>
    </lineage>
</organism>
<dbReference type="Pfam" id="PF07762">
    <property type="entry name" value="DUF1618"/>
    <property type="match status" value="1"/>
</dbReference>
<protein>
    <recommendedName>
        <fullName evidence="1">DUF1618 domain-containing protein</fullName>
    </recommendedName>
</protein>
<dbReference type="EMBL" id="CM003533">
    <property type="protein sequence ID" value="RCV29344.1"/>
    <property type="molecule type" value="Genomic_DNA"/>
</dbReference>
<dbReference type="PANTHER" id="PTHR33074">
    <property type="entry name" value="EXPRESSED PROTEIN-RELATED"/>
    <property type="match status" value="1"/>
</dbReference>
<feature type="domain" description="DUF1618" evidence="1">
    <location>
        <begin position="231"/>
        <end position="376"/>
    </location>
</feature>
<dbReference type="PANTHER" id="PTHR33074:SF49">
    <property type="entry name" value="OS07G0258000 PROTEIN"/>
    <property type="match status" value="1"/>
</dbReference>
<reference evidence="2" key="2">
    <citation type="submission" date="2015-07" db="EMBL/GenBank/DDBJ databases">
        <authorList>
            <person name="Noorani M."/>
        </authorList>
    </citation>
    <scope>NUCLEOTIDE SEQUENCE</scope>
    <source>
        <strain evidence="2">Yugu1</strain>
    </source>
</reference>
<evidence type="ECO:0000313" key="2">
    <source>
        <dbReference type="EMBL" id="RCV29344.1"/>
    </source>
</evidence>
<evidence type="ECO:0000259" key="1">
    <source>
        <dbReference type="Pfam" id="PF07762"/>
    </source>
</evidence>
<dbReference type="KEGG" id="sita:101786091"/>
<proteinExistence type="predicted"/>
<reference evidence="2" key="1">
    <citation type="journal article" date="2012" name="Nat. Biotechnol.">
        <title>Reference genome sequence of the model plant Setaria.</title>
        <authorList>
            <person name="Bennetzen J.L."/>
            <person name="Schmutz J."/>
            <person name="Wang H."/>
            <person name="Percifield R."/>
            <person name="Hawkins J."/>
            <person name="Pontaroli A.C."/>
            <person name="Estep M."/>
            <person name="Feng L."/>
            <person name="Vaughn J.N."/>
            <person name="Grimwood J."/>
            <person name="Jenkins J."/>
            <person name="Barry K."/>
            <person name="Lindquist E."/>
            <person name="Hellsten U."/>
            <person name="Deshpande S."/>
            <person name="Wang X."/>
            <person name="Wu X."/>
            <person name="Mitros T."/>
            <person name="Triplett J."/>
            <person name="Yang X."/>
            <person name="Ye C.Y."/>
            <person name="Mauro-Herrera M."/>
            <person name="Wang L."/>
            <person name="Li P."/>
            <person name="Sharma M."/>
            <person name="Sharma R."/>
            <person name="Ronald P.C."/>
            <person name="Panaud O."/>
            <person name="Kellogg E.A."/>
            <person name="Brutnell T.P."/>
            <person name="Doust A.N."/>
            <person name="Tuskan G.A."/>
            <person name="Rokhsar D."/>
            <person name="Devos K.M."/>
        </authorList>
    </citation>
    <scope>NUCLEOTIDE SEQUENCE [LARGE SCALE GENOMIC DNA]</scope>
    <source>
        <strain evidence="2">Yugu1</strain>
    </source>
</reference>
<dbReference type="OrthoDB" id="709150at2759"/>
<name>A0A368RH09_SETIT</name>
<accession>A0A368RH09</accession>
<gene>
    <name evidence="2" type="ORF">SETIT_6G005500v2</name>
</gene>
<sequence length="467" mass="52071">MPIDLVSLDSLNVALSIQGPRSMATDHVSAAEESIPSWMLLEVCAYIDKVENATTAISKTSDNKHIQVTFCPRPPPSLSHCCIHSPDGAYMHRNPHIVAVEDDLALIRVDSSDCSLVQDYYVYQASDKSGKPSLTLLPPSPHRLCFQPKDIGMLRRPGKEYIVAGFRCLPLAYPCGGLTLCVYDSKRADWKLYALSLSLQGRQEYGDKSFLHKNCKVVTIGGDAAGTMAFVDLWRGMLFCDVLRLEHEAARQAQGEAIPVASPSCFIQKKAIPVLGYVSLPDELRRTAKRGDARLYRDIAFLDGHLKCVDLLSRSLWIRPATTSGVWSQQYKFRSFKEIEVNNPGTNLFPGQRGVYRESFRHLLVCQPVVGLQDDDAARILYFTLKVDQTDDEASVLGVDMESKKILGVAPFFSRYGTINFNYVHTRLSRHFPISRCTGDSETVSEGCSSKMKVKAREHHDGESVCR</sequence>
<dbReference type="InterPro" id="IPR011676">
    <property type="entry name" value="DUF1618"/>
</dbReference>
<dbReference type="AlphaFoldDB" id="A0A368RH09"/>